<sequence length="301" mass="34710">MQDKLLVTIICLCYNHEKFVVESLDSVLKQDYNAIELIIVDDYSTDNSKKTIEKWGANYPQFQFIANETNLGNTKSFNKALKLAKGEFIIDLAADDVLLPNCVSLQVQAFKESNFKNLGIVYGNAELIDENGTFESYFFPVNSSKETTEKRPVGDIYLSILSGGNSFCSVSSMTKKSVFDDLKGYDESLAYEDLDFWIRVSRNYDIDFIDSILVQKRILKNSLISKFYLKNDAHAKKINNSTFLLLQKAILLNKTKEEHKAILKRIHFEMILSFKTSNLNLLFRYTLIEIRQRIRIFFIKS</sequence>
<comment type="caution">
    <text evidence="2">The sequence shown here is derived from an EMBL/GenBank/DDBJ whole genome shotgun (WGS) entry which is preliminary data.</text>
</comment>
<dbReference type="Pfam" id="PF00535">
    <property type="entry name" value="Glycos_transf_2"/>
    <property type="match status" value="1"/>
</dbReference>
<dbReference type="PANTHER" id="PTHR22916">
    <property type="entry name" value="GLYCOSYLTRANSFERASE"/>
    <property type="match status" value="1"/>
</dbReference>
<dbReference type="PANTHER" id="PTHR22916:SF3">
    <property type="entry name" value="UDP-GLCNAC:BETAGAL BETA-1,3-N-ACETYLGLUCOSAMINYLTRANSFERASE-LIKE PROTEIN 1"/>
    <property type="match status" value="1"/>
</dbReference>
<dbReference type="EMBL" id="JBHSGV010000007">
    <property type="protein sequence ID" value="MFC4749413.1"/>
    <property type="molecule type" value="Genomic_DNA"/>
</dbReference>
<dbReference type="RefSeq" id="WP_213259349.1">
    <property type="nucleotide sequence ID" value="NZ_JAGYWA010000007.1"/>
</dbReference>
<reference evidence="3" key="1">
    <citation type="journal article" date="2019" name="Int. J. Syst. Evol. Microbiol.">
        <title>The Global Catalogue of Microorganisms (GCM) 10K type strain sequencing project: providing services to taxonomists for standard genome sequencing and annotation.</title>
        <authorList>
            <consortium name="The Broad Institute Genomics Platform"/>
            <consortium name="The Broad Institute Genome Sequencing Center for Infectious Disease"/>
            <person name="Wu L."/>
            <person name="Ma J."/>
        </authorList>
    </citation>
    <scope>NUCLEOTIDE SEQUENCE [LARGE SCALE GENOMIC DNA]</scope>
    <source>
        <strain evidence="3">WYCCWR 13023</strain>
    </source>
</reference>
<gene>
    <name evidence="2" type="ORF">ACFO5S_18320</name>
</gene>
<dbReference type="InterPro" id="IPR001173">
    <property type="entry name" value="Glyco_trans_2-like"/>
</dbReference>
<evidence type="ECO:0000313" key="3">
    <source>
        <dbReference type="Proteomes" id="UP001595935"/>
    </source>
</evidence>
<evidence type="ECO:0000259" key="1">
    <source>
        <dbReference type="Pfam" id="PF00535"/>
    </source>
</evidence>
<proteinExistence type="predicted"/>
<dbReference type="InterPro" id="IPR029044">
    <property type="entry name" value="Nucleotide-diphossugar_trans"/>
</dbReference>
<accession>A0ABV9PLD5</accession>
<keyword evidence="3" id="KW-1185">Reference proteome</keyword>
<dbReference type="Gene3D" id="3.90.550.10">
    <property type="entry name" value="Spore Coat Polysaccharide Biosynthesis Protein SpsA, Chain A"/>
    <property type="match status" value="1"/>
</dbReference>
<name>A0ABV9PLD5_9FLAO</name>
<feature type="domain" description="Glycosyltransferase 2-like" evidence="1">
    <location>
        <begin position="8"/>
        <end position="116"/>
    </location>
</feature>
<organism evidence="2 3">
    <name type="scientific">Flavobacterium branchiicola</name>
    <dbReference type="NCBI Taxonomy" id="1114875"/>
    <lineage>
        <taxon>Bacteria</taxon>
        <taxon>Pseudomonadati</taxon>
        <taxon>Bacteroidota</taxon>
        <taxon>Flavobacteriia</taxon>
        <taxon>Flavobacteriales</taxon>
        <taxon>Flavobacteriaceae</taxon>
        <taxon>Flavobacterium</taxon>
    </lineage>
</organism>
<protein>
    <submittedName>
        <fullName evidence="2">Glycosyltransferase family 2 protein</fullName>
    </submittedName>
</protein>
<evidence type="ECO:0000313" key="2">
    <source>
        <dbReference type="EMBL" id="MFC4749413.1"/>
    </source>
</evidence>
<dbReference type="Proteomes" id="UP001595935">
    <property type="component" value="Unassembled WGS sequence"/>
</dbReference>
<dbReference type="SUPFAM" id="SSF53448">
    <property type="entry name" value="Nucleotide-diphospho-sugar transferases"/>
    <property type="match status" value="1"/>
</dbReference>